<dbReference type="Proteomes" id="UP000799536">
    <property type="component" value="Unassembled WGS sequence"/>
</dbReference>
<sequence length="134" mass="14976">MVIRILEPTQNKKFSKVVTAFPGCLCRKVNGHDSFLSVPQPLKQNKNNNPHATNLPTPTTSTYLTAPPFTVPPLIQRPKESAKTYNSQDSHVVTHRNTNWPVRSLSTADRTGSPILSYLWSYVLDLSSIGNFKL</sequence>
<evidence type="ECO:0000313" key="2">
    <source>
        <dbReference type="EMBL" id="KAF2202947.1"/>
    </source>
</evidence>
<gene>
    <name evidence="2" type="ORF">GQ43DRAFT_368009</name>
</gene>
<feature type="compositionally biased region" description="Polar residues" evidence="1">
    <location>
        <begin position="51"/>
        <end position="62"/>
    </location>
</feature>
<organism evidence="2 3">
    <name type="scientific">Delitschia confertaspora ATCC 74209</name>
    <dbReference type="NCBI Taxonomy" id="1513339"/>
    <lineage>
        <taxon>Eukaryota</taxon>
        <taxon>Fungi</taxon>
        <taxon>Dikarya</taxon>
        <taxon>Ascomycota</taxon>
        <taxon>Pezizomycotina</taxon>
        <taxon>Dothideomycetes</taxon>
        <taxon>Pleosporomycetidae</taxon>
        <taxon>Pleosporales</taxon>
        <taxon>Delitschiaceae</taxon>
        <taxon>Delitschia</taxon>
    </lineage>
</organism>
<feature type="region of interest" description="Disordered" evidence="1">
    <location>
        <begin position="40"/>
        <end position="62"/>
    </location>
</feature>
<comment type="caution">
    <text evidence="2">The sequence shown here is derived from an EMBL/GenBank/DDBJ whole genome shotgun (WGS) entry which is preliminary data.</text>
</comment>
<keyword evidence="3" id="KW-1185">Reference proteome</keyword>
<name>A0A9P4JTG1_9PLEO</name>
<dbReference type="AlphaFoldDB" id="A0A9P4JTG1"/>
<evidence type="ECO:0000313" key="3">
    <source>
        <dbReference type="Proteomes" id="UP000799536"/>
    </source>
</evidence>
<reference evidence="2" key="1">
    <citation type="journal article" date="2020" name="Stud. Mycol.">
        <title>101 Dothideomycetes genomes: a test case for predicting lifestyles and emergence of pathogens.</title>
        <authorList>
            <person name="Haridas S."/>
            <person name="Albert R."/>
            <person name="Binder M."/>
            <person name="Bloem J."/>
            <person name="Labutti K."/>
            <person name="Salamov A."/>
            <person name="Andreopoulos B."/>
            <person name="Baker S."/>
            <person name="Barry K."/>
            <person name="Bills G."/>
            <person name="Bluhm B."/>
            <person name="Cannon C."/>
            <person name="Castanera R."/>
            <person name="Culley D."/>
            <person name="Daum C."/>
            <person name="Ezra D."/>
            <person name="Gonzalez J."/>
            <person name="Henrissat B."/>
            <person name="Kuo A."/>
            <person name="Liang C."/>
            <person name="Lipzen A."/>
            <person name="Lutzoni F."/>
            <person name="Magnuson J."/>
            <person name="Mondo S."/>
            <person name="Nolan M."/>
            <person name="Ohm R."/>
            <person name="Pangilinan J."/>
            <person name="Park H.-J."/>
            <person name="Ramirez L."/>
            <person name="Alfaro M."/>
            <person name="Sun H."/>
            <person name="Tritt A."/>
            <person name="Yoshinaga Y."/>
            <person name="Zwiers L.-H."/>
            <person name="Turgeon B."/>
            <person name="Goodwin S."/>
            <person name="Spatafora J."/>
            <person name="Crous P."/>
            <person name="Grigoriev I."/>
        </authorList>
    </citation>
    <scope>NUCLEOTIDE SEQUENCE</scope>
    <source>
        <strain evidence="2">ATCC 74209</strain>
    </source>
</reference>
<dbReference type="OrthoDB" id="3763505at2759"/>
<protein>
    <submittedName>
        <fullName evidence="2">Uncharacterized protein</fullName>
    </submittedName>
</protein>
<dbReference type="EMBL" id="ML993918">
    <property type="protein sequence ID" value="KAF2202947.1"/>
    <property type="molecule type" value="Genomic_DNA"/>
</dbReference>
<feature type="compositionally biased region" description="Low complexity" evidence="1">
    <location>
        <begin position="40"/>
        <end position="50"/>
    </location>
</feature>
<accession>A0A9P4JTG1</accession>
<evidence type="ECO:0000256" key="1">
    <source>
        <dbReference type="SAM" id="MobiDB-lite"/>
    </source>
</evidence>
<proteinExistence type="predicted"/>